<dbReference type="GO" id="GO:0004777">
    <property type="term" value="F:succinate-semialdehyde dehydrogenase (NAD+) activity"/>
    <property type="evidence" value="ECO:0007669"/>
    <property type="project" value="TreeGrafter"/>
</dbReference>
<dbReference type="GO" id="GO:0004030">
    <property type="term" value="F:aldehyde dehydrogenase [NAD(P)+] activity"/>
    <property type="evidence" value="ECO:0007669"/>
    <property type="project" value="InterPro"/>
</dbReference>
<dbReference type="InterPro" id="IPR016161">
    <property type="entry name" value="Ald_DH/histidinol_DH"/>
</dbReference>
<keyword evidence="5" id="KW-0614">Plasmid</keyword>
<gene>
    <name evidence="5" type="primary">aldD</name>
</gene>
<evidence type="ECO:0000259" key="4">
    <source>
        <dbReference type="Pfam" id="PF00171"/>
    </source>
</evidence>
<comment type="similarity">
    <text evidence="1">Belongs to the aldehyde dehydrogenase family.</text>
</comment>
<protein>
    <submittedName>
        <fullName evidence="5">AldD</fullName>
    </submittedName>
</protein>
<feature type="domain" description="Aldehyde dehydrogenase" evidence="4">
    <location>
        <begin position="53"/>
        <end position="499"/>
    </location>
</feature>
<dbReference type="InterPro" id="IPR044148">
    <property type="entry name" value="ALDH_GabD1-like"/>
</dbReference>
<dbReference type="InterPro" id="IPR047110">
    <property type="entry name" value="GABD/Sad-like"/>
</dbReference>
<evidence type="ECO:0000256" key="2">
    <source>
        <dbReference type="ARBA" id="ARBA00022857"/>
    </source>
</evidence>
<keyword evidence="3" id="KW-0560">Oxidoreductase</keyword>
<dbReference type="FunFam" id="3.40.309.10:FF:000010">
    <property type="entry name" value="Gamma-aminobutyraldehyde dehydrogenase"/>
    <property type="match status" value="1"/>
</dbReference>
<reference evidence="5" key="1">
    <citation type="journal article" date="2003" name="Phytopathology">
        <title>Genetic Analysis of a Pathogenic Erwinia sp. Isolated from Pear in Japan.</title>
        <authorList>
            <person name="Maxson-Stein K."/>
            <person name="McGhee G.C."/>
            <person name="Smith J.J."/>
            <person name="Jones A.L."/>
            <person name="Sundin G.W."/>
        </authorList>
    </citation>
    <scope>NUCLEOTIDE SEQUENCE</scope>
    <source>
        <strain evidence="5">Ejp 556</strain>
        <plasmid evidence="5">pEJ30</plasmid>
    </source>
</reference>
<dbReference type="GO" id="GO:0009447">
    <property type="term" value="P:putrescine catabolic process"/>
    <property type="evidence" value="ECO:0007669"/>
    <property type="project" value="UniProtKB-ARBA"/>
</dbReference>
<dbReference type="InterPro" id="IPR016162">
    <property type="entry name" value="Ald_DH_N"/>
</dbReference>
<keyword evidence="2" id="KW-0521">NADP</keyword>
<dbReference type="EMBL" id="AY255829">
    <property type="protein sequence ID" value="AAP51297.1"/>
    <property type="molecule type" value="Genomic_DNA"/>
</dbReference>
<evidence type="ECO:0000313" key="5">
    <source>
        <dbReference type="EMBL" id="AAP51297.1"/>
    </source>
</evidence>
<dbReference type="Gene3D" id="3.40.309.10">
    <property type="entry name" value="Aldehyde Dehydrogenase, Chain A, domain 2"/>
    <property type="match status" value="1"/>
</dbReference>
<dbReference type="CDD" id="cd07100">
    <property type="entry name" value="ALDH_SSADH1_GabD1"/>
    <property type="match status" value="1"/>
</dbReference>
<dbReference type="SUPFAM" id="SSF53720">
    <property type="entry name" value="ALDH-like"/>
    <property type="match status" value="1"/>
</dbReference>
<dbReference type="PANTHER" id="PTHR43217">
    <property type="entry name" value="SUCCINATE SEMIALDEHYDE DEHYDROGENASE [NAD(P)+] SAD"/>
    <property type="match status" value="1"/>
</dbReference>
<dbReference type="InterPro" id="IPR015590">
    <property type="entry name" value="Aldehyde_DH_dom"/>
</dbReference>
<accession>Q7X3V9</accession>
<evidence type="ECO:0000256" key="1">
    <source>
        <dbReference type="ARBA" id="ARBA00009986"/>
    </source>
</evidence>
<dbReference type="FunFam" id="3.40.605.10:FF:000012">
    <property type="entry name" value="NAD-dependent succinate-semialdehyde dehydrogenase"/>
    <property type="match status" value="1"/>
</dbReference>
<organism evidence="5">
    <name type="scientific">Erwinia sp. Ejp 556</name>
    <dbReference type="NCBI Taxonomy" id="231374"/>
    <lineage>
        <taxon>Bacteria</taxon>
        <taxon>Pseudomonadati</taxon>
        <taxon>Pseudomonadota</taxon>
        <taxon>Gammaproteobacteria</taxon>
        <taxon>Enterobacterales</taxon>
        <taxon>Erwiniaceae</taxon>
        <taxon>Erwinia</taxon>
    </lineage>
</organism>
<dbReference type="Pfam" id="PF00171">
    <property type="entry name" value="Aldedh"/>
    <property type="match status" value="1"/>
</dbReference>
<dbReference type="PANTHER" id="PTHR43217:SF1">
    <property type="entry name" value="SUCCINATE SEMIALDEHYDE DEHYDROGENASE [NAD(P)+] SAD"/>
    <property type="match status" value="1"/>
</dbReference>
<proteinExistence type="inferred from homology"/>
<sequence length="503" mass="54019">MLIFFIIHFKRITRKAMIGAMLSHGATDAGFPLILVFDKAVMMKNVSSAVAVSRNPATGEVFARYPFATIAEVDSALALTNGAFQYWRHSAMSDRVQLLRNVAGALRQQARELAEMMTSEMGKPVDQGLAEVEKSARLCEWYAEQGPAFLQREPTLVEGNKAFVDYLPLGPVLSVMPWNFPVWQVLRGAVPILLAGNSYLLKPAPNVMGCALLLQQILSRVGVPEGLFAVVNADNDGVAQAINDRRIAAVTVTGSVRAGAAIAALSGAAIKKCVLELGGSDAFIVLADADIDAAVKGAIAGRFMNNGQLCISAKRIIVEAPVFDAFRDKFVSAVKEMKIGDPRESGTWIGPMARYDLRDELDSQVQATLKEGATLLLGGHVLPGEGNYYAPTVLSDVKPGMTSFAQELFGPVASLIQADNAEHAVVMANDSEFGLGGSLWSRDLAVAQKLASRIETGGVFINSPSFSDPRVPIGGVKKSGFGRELSHFGLREFTNTQTVWMEE</sequence>
<dbReference type="InterPro" id="IPR016163">
    <property type="entry name" value="Ald_DH_C"/>
</dbReference>
<evidence type="ECO:0000256" key="3">
    <source>
        <dbReference type="ARBA" id="ARBA00023002"/>
    </source>
</evidence>
<dbReference type="Gene3D" id="3.40.605.10">
    <property type="entry name" value="Aldehyde Dehydrogenase, Chain A, domain 1"/>
    <property type="match status" value="1"/>
</dbReference>
<geneLocation type="plasmid" evidence="5">
    <name>pEJ30</name>
</geneLocation>
<name>Q7X3V9_9GAMM</name>
<dbReference type="AlphaFoldDB" id="Q7X3V9"/>